<dbReference type="Proteomes" id="UP000179157">
    <property type="component" value="Unassembled WGS sequence"/>
</dbReference>
<sequence>MIRYQTEPCDDEALYQLLHPWVRNWFKERFERFSPPQRYSIPNVHRGVNCLISAPTGSGKTLSAFLAILSELVSLAEREELENRIYCVYISPLKALGNDIERNLNEPLEGITRLAGRDLGIRVGVRTGDTPASRKQRMLLRAPHILITTPESFAISLTSRGFSKHFQNVRWVVVDEVHALAENKRGVHLSLSLERLSEITEYTRLGLSATISPLEEVAKFLAGRKYGRSLAEVAHDGEDSWRDCWVVDARFEKVLDLKVLSPVNDFIHCSTEELHGNLYELLARLIDEHRTTLIFTNTRSGTERVVHYLKERYPRFTEVIGAHHGSLSKELRFDIEKRLKSGDLRVVVSSTSLELGIDIGYVDLVVLLGSPKSVTRALQRVGRSGHKLHDTIKGRIVVMDRDDLVECAVMLKSAVEHKLDKLRIPQNCLDVLAQQIFGILLDGPTHAEDLYELVTRSYNYRDLSREDFEKVLEYLAGEYSSLEDRRVYAKIYYDRETGVIGKRGRLARVLYLTNVGTIPDESYVTVKSGERRIGSIEESFLEMLRKSDIFVLGGETYKFKYSRGMTAQVDISDGKSPTVPSWFSEMLPLRFDLALDIQLFRSQLNQMFDEGQSKDEVKAFIRSYLYLDERGVESLYRYFKEQQSYAQIPHRKKILIEYYQEELEPGRWKSPIKTWVIFHMLFGRRVNDALSRALAWLISRREDKDVEIGITDHGFYLAYEGSVRVMTAFDLLKERDLRSVLKDALGNTEILKRRFRHCATRSLMILKNYKGQRKSVGRQQMKAMILQHAVEALDERFPVLLEAYREVMEDAMDVAHAEQILNEIRTGQIEIEARNSEHPSPFAFHIVMQGRSDLIKFEDRHAFLQRMYREILGELAEV</sequence>
<protein>
    <submittedName>
        <fullName evidence="12">ATP-dependent helicase</fullName>
    </submittedName>
</protein>
<keyword evidence="1" id="KW-0547">Nucleotide-binding</keyword>
<dbReference type="InterPro" id="IPR014001">
    <property type="entry name" value="Helicase_ATP-bd"/>
</dbReference>
<dbReference type="Gene3D" id="3.40.50.300">
    <property type="entry name" value="P-loop containing nucleotide triphosphate hydrolases"/>
    <property type="match status" value="2"/>
</dbReference>
<dbReference type="GO" id="GO:0016887">
    <property type="term" value="F:ATP hydrolysis activity"/>
    <property type="evidence" value="ECO:0007669"/>
    <property type="project" value="TreeGrafter"/>
</dbReference>
<feature type="domain" description="Helicase C-terminal" evidence="11">
    <location>
        <begin position="277"/>
        <end position="430"/>
    </location>
</feature>
<evidence type="ECO:0000259" key="10">
    <source>
        <dbReference type="PROSITE" id="PS51192"/>
    </source>
</evidence>
<keyword evidence="5" id="KW-0067">ATP-binding</keyword>
<comment type="caution">
    <text evidence="12">The sequence shown here is derived from an EMBL/GenBank/DDBJ whole genome shotgun (WGS) entry which is preliminary data.</text>
</comment>
<evidence type="ECO:0000256" key="4">
    <source>
        <dbReference type="ARBA" id="ARBA00022806"/>
    </source>
</evidence>
<dbReference type="InterPro" id="IPR013701">
    <property type="entry name" value="Lhr-like_DEAD/DEAH_assoc"/>
</dbReference>
<dbReference type="PANTHER" id="PTHR47962">
    <property type="entry name" value="ATP-DEPENDENT HELICASE LHR-RELATED-RELATED"/>
    <property type="match status" value="1"/>
</dbReference>
<dbReference type="PROSITE" id="PS51194">
    <property type="entry name" value="HELICASE_CTER"/>
    <property type="match status" value="1"/>
</dbReference>
<dbReference type="Pfam" id="PF08494">
    <property type="entry name" value="DEAD_assoc"/>
    <property type="match status" value="1"/>
</dbReference>
<evidence type="ECO:0000313" key="13">
    <source>
        <dbReference type="Proteomes" id="UP000179157"/>
    </source>
</evidence>
<evidence type="ECO:0000256" key="1">
    <source>
        <dbReference type="ARBA" id="ARBA00022741"/>
    </source>
</evidence>
<accession>A0A1F5UZ44</accession>
<dbReference type="InterPro" id="IPR017170">
    <property type="entry name" value="Lhr-like"/>
</dbReference>
<dbReference type="InterPro" id="IPR027417">
    <property type="entry name" value="P-loop_NTPase"/>
</dbReference>
<evidence type="ECO:0000256" key="2">
    <source>
        <dbReference type="ARBA" id="ARBA00022763"/>
    </source>
</evidence>
<keyword evidence="2" id="KW-0227">DNA damage</keyword>
<feature type="domain" description="Helicase ATP-binding" evidence="10">
    <location>
        <begin position="41"/>
        <end position="229"/>
    </location>
</feature>
<dbReference type="Pfam" id="PF00270">
    <property type="entry name" value="DEAD"/>
    <property type="match status" value="1"/>
</dbReference>
<keyword evidence="7" id="KW-0234">DNA repair</keyword>
<dbReference type="InterPro" id="IPR011545">
    <property type="entry name" value="DEAD/DEAH_box_helicase_dom"/>
</dbReference>
<dbReference type="PANTHER" id="PTHR47962:SF6">
    <property type="entry name" value="LARGE HELICASE-RELATED PROTEIN"/>
    <property type="match status" value="1"/>
</dbReference>
<proteinExistence type="inferred from homology"/>
<evidence type="ECO:0000256" key="7">
    <source>
        <dbReference type="ARBA" id="ARBA00023204"/>
    </source>
</evidence>
<keyword evidence="8" id="KW-0413">Isomerase</keyword>
<dbReference type="AlphaFoldDB" id="A0A1F5UZ44"/>
<dbReference type="CDD" id="cd17922">
    <property type="entry name" value="DEXHc_LHR-like"/>
    <property type="match status" value="1"/>
</dbReference>
<dbReference type="CDD" id="cd18796">
    <property type="entry name" value="SF2_C_LHR"/>
    <property type="match status" value="1"/>
</dbReference>
<dbReference type="NCBIfam" id="NF010338">
    <property type="entry name" value="PRK13767.1"/>
    <property type="match status" value="1"/>
</dbReference>
<evidence type="ECO:0000256" key="9">
    <source>
        <dbReference type="ARBA" id="ARBA00093467"/>
    </source>
</evidence>
<dbReference type="PIRSF" id="PIRSF037307">
    <property type="entry name" value="Lhr-like_helic_prd"/>
    <property type="match status" value="1"/>
</dbReference>
<dbReference type="SMART" id="SM00487">
    <property type="entry name" value="DEXDc"/>
    <property type="match status" value="1"/>
</dbReference>
<evidence type="ECO:0000256" key="5">
    <source>
        <dbReference type="ARBA" id="ARBA00022840"/>
    </source>
</evidence>
<dbReference type="GO" id="GO:0006281">
    <property type="term" value="P:DNA repair"/>
    <property type="evidence" value="ECO:0007669"/>
    <property type="project" value="UniProtKB-KW"/>
</dbReference>
<dbReference type="SMART" id="SM00490">
    <property type="entry name" value="HELICc"/>
    <property type="match status" value="1"/>
</dbReference>
<keyword evidence="6" id="KW-0238">DNA-binding</keyword>
<dbReference type="STRING" id="1817864.A2Z21_03590"/>
<name>A0A1F5UZ44_FRAXR</name>
<dbReference type="PROSITE" id="PS51192">
    <property type="entry name" value="HELICASE_ATP_BIND_1"/>
    <property type="match status" value="1"/>
</dbReference>
<reference evidence="12 13" key="1">
    <citation type="journal article" date="2016" name="Nat. Commun.">
        <title>Thousands of microbial genomes shed light on interconnected biogeochemical processes in an aquifer system.</title>
        <authorList>
            <person name="Anantharaman K."/>
            <person name="Brown C.T."/>
            <person name="Hug L.A."/>
            <person name="Sharon I."/>
            <person name="Castelle C.J."/>
            <person name="Probst A.J."/>
            <person name="Thomas B.C."/>
            <person name="Singh A."/>
            <person name="Wilkins M.J."/>
            <person name="Karaoz U."/>
            <person name="Brodie E.L."/>
            <person name="Williams K.H."/>
            <person name="Hubbard S.S."/>
            <person name="Banfield J.F."/>
        </authorList>
    </citation>
    <scope>NUCLEOTIDE SEQUENCE [LARGE SCALE GENOMIC DNA]</scope>
    <source>
        <strain evidence="13">RBG_16_55_9</strain>
    </source>
</reference>
<evidence type="ECO:0000256" key="3">
    <source>
        <dbReference type="ARBA" id="ARBA00022801"/>
    </source>
</evidence>
<keyword evidence="4 12" id="KW-0347">Helicase</keyword>
<gene>
    <name evidence="12" type="ORF">A2Z21_03590</name>
</gene>
<comment type="similarity">
    <text evidence="9">Belongs to the Lhr helicase family. Lhr-Core subfamily.</text>
</comment>
<dbReference type="Pfam" id="PF00271">
    <property type="entry name" value="Helicase_C"/>
    <property type="match status" value="1"/>
</dbReference>
<dbReference type="SUPFAM" id="SSF52540">
    <property type="entry name" value="P-loop containing nucleoside triphosphate hydrolases"/>
    <property type="match status" value="1"/>
</dbReference>
<dbReference type="GO" id="GO:0005524">
    <property type="term" value="F:ATP binding"/>
    <property type="evidence" value="ECO:0007669"/>
    <property type="project" value="UniProtKB-KW"/>
</dbReference>
<evidence type="ECO:0000259" key="11">
    <source>
        <dbReference type="PROSITE" id="PS51194"/>
    </source>
</evidence>
<dbReference type="GO" id="GO:0003677">
    <property type="term" value="F:DNA binding"/>
    <property type="evidence" value="ECO:0007669"/>
    <property type="project" value="UniProtKB-KW"/>
</dbReference>
<dbReference type="EMBL" id="MFGX01000035">
    <property type="protein sequence ID" value="OGF56444.1"/>
    <property type="molecule type" value="Genomic_DNA"/>
</dbReference>
<dbReference type="InterPro" id="IPR045628">
    <property type="entry name" value="Lhr_WH_dom"/>
</dbReference>
<dbReference type="InterPro" id="IPR052511">
    <property type="entry name" value="ATP-dep_Helicase"/>
</dbReference>
<dbReference type="InterPro" id="IPR001650">
    <property type="entry name" value="Helicase_C-like"/>
</dbReference>
<evidence type="ECO:0000256" key="6">
    <source>
        <dbReference type="ARBA" id="ARBA00023125"/>
    </source>
</evidence>
<dbReference type="Pfam" id="PF19306">
    <property type="entry name" value="WHD_Lhr"/>
    <property type="match status" value="1"/>
</dbReference>
<evidence type="ECO:0000313" key="12">
    <source>
        <dbReference type="EMBL" id="OGF56444.1"/>
    </source>
</evidence>
<evidence type="ECO:0000256" key="8">
    <source>
        <dbReference type="ARBA" id="ARBA00023235"/>
    </source>
</evidence>
<dbReference type="GO" id="GO:0004386">
    <property type="term" value="F:helicase activity"/>
    <property type="evidence" value="ECO:0007669"/>
    <property type="project" value="UniProtKB-KW"/>
</dbReference>
<organism evidence="12 13">
    <name type="scientific">Fraserbacteria sp. (strain RBG_16_55_9)</name>
    <dbReference type="NCBI Taxonomy" id="1817864"/>
    <lineage>
        <taxon>Bacteria</taxon>
        <taxon>Candidatus Fraseribacteriota</taxon>
    </lineage>
</organism>
<keyword evidence="3" id="KW-0378">Hydrolase</keyword>